<evidence type="ECO:0000256" key="1">
    <source>
        <dbReference type="SAM" id="Phobius"/>
    </source>
</evidence>
<keyword evidence="1" id="KW-1133">Transmembrane helix</keyword>
<accession>A0A9D1CKW9</accession>
<dbReference type="AlphaFoldDB" id="A0A9D1CKW9"/>
<comment type="caution">
    <text evidence="2">The sequence shown here is derived from an EMBL/GenBank/DDBJ whole genome shotgun (WGS) entry which is preliminary data.</text>
</comment>
<proteinExistence type="predicted"/>
<keyword evidence="1" id="KW-0472">Membrane</keyword>
<dbReference type="EMBL" id="DVFU01000009">
    <property type="protein sequence ID" value="HIQ64174.1"/>
    <property type="molecule type" value="Genomic_DNA"/>
</dbReference>
<reference evidence="2" key="1">
    <citation type="submission" date="2020-10" db="EMBL/GenBank/DDBJ databases">
        <authorList>
            <person name="Gilroy R."/>
        </authorList>
    </citation>
    <scope>NUCLEOTIDE SEQUENCE</scope>
    <source>
        <strain evidence="2">CHK165-10780</strain>
    </source>
</reference>
<sequence>MSTQKDFAVFLAIIGIGCIIARCYQLFFNSSTEAGKRNNYQKHYIYVSELTDYNRNNYTYKYYTYDGKMFYTKSNTLNSK</sequence>
<dbReference type="PROSITE" id="PS51257">
    <property type="entry name" value="PROKAR_LIPOPROTEIN"/>
    <property type="match status" value="1"/>
</dbReference>
<dbReference type="Proteomes" id="UP000886725">
    <property type="component" value="Unassembled WGS sequence"/>
</dbReference>
<reference evidence="2" key="2">
    <citation type="journal article" date="2021" name="PeerJ">
        <title>Extensive microbial diversity within the chicken gut microbiome revealed by metagenomics and culture.</title>
        <authorList>
            <person name="Gilroy R."/>
            <person name="Ravi A."/>
            <person name="Getino M."/>
            <person name="Pursley I."/>
            <person name="Horton D.L."/>
            <person name="Alikhan N.F."/>
            <person name="Baker D."/>
            <person name="Gharbi K."/>
            <person name="Hall N."/>
            <person name="Watson M."/>
            <person name="Adriaenssens E.M."/>
            <person name="Foster-Nyarko E."/>
            <person name="Jarju S."/>
            <person name="Secka A."/>
            <person name="Antonio M."/>
            <person name="Oren A."/>
            <person name="Chaudhuri R.R."/>
            <person name="La Ragione R."/>
            <person name="Hildebrand F."/>
            <person name="Pallen M.J."/>
        </authorList>
    </citation>
    <scope>NUCLEOTIDE SEQUENCE</scope>
    <source>
        <strain evidence="2">CHK165-10780</strain>
    </source>
</reference>
<name>A0A9D1CKW9_9FIRM</name>
<evidence type="ECO:0000313" key="2">
    <source>
        <dbReference type="EMBL" id="HIQ64174.1"/>
    </source>
</evidence>
<evidence type="ECO:0000313" key="3">
    <source>
        <dbReference type="Proteomes" id="UP000886725"/>
    </source>
</evidence>
<gene>
    <name evidence="2" type="ORF">IAC85_00365</name>
</gene>
<organism evidence="2 3">
    <name type="scientific">Candidatus Faecenecus gallistercoris</name>
    <dbReference type="NCBI Taxonomy" id="2840793"/>
    <lineage>
        <taxon>Bacteria</taxon>
        <taxon>Bacillati</taxon>
        <taxon>Bacillota</taxon>
        <taxon>Bacillota incertae sedis</taxon>
        <taxon>Candidatus Faecenecus</taxon>
    </lineage>
</organism>
<feature type="transmembrane region" description="Helical" evidence="1">
    <location>
        <begin position="7"/>
        <end position="27"/>
    </location>
</feature>
<keyword evidence="1" id="KW-0812">Transmembrane</keyword>
<protein>
    <submittedName>
        <fullName evidence="2">Uncharacterized protein</fullName>
    </submittedName>
</protein>